<dbReference type="SUPFAM" id="SSF55486">
    <property type="entry name" value="Metalloproteases ('zincins'), catalytic domain"/>
    <property type="match status" value="1"/>
</dbReference>
<organism evidence="3 4">
    <name type="scientific">Ditylenchus dipsaci</name>
    <dbReference type="NCBI Taxonomy" id="166011"/>
    <lineage>
        <taxon>Eukaryota</taxon>
        <taxon>Metazoa</taxon>
        <taxon>Ecdysozoa</taxon>
        <taxon>Nematoda</taxon>
        <taxon>Chromadorea</taxon>
        <taxon>Rhabditida</taxon>
        <taxon>Tylenchina</taxon>
        <taxon>Tylenchomorpha</taxon>
        <taxon>Sphaerularioidea</taxon>
        <taxon>Anguinidae</taxon>
        <taxon>Anguininae</taxon>
        <taxon>Ditylenchus</taxon>
    </lineage>
</organism>
<dbReference type="Gene3D" id="1.10.1380.10">
    <property type="entry name" value="Neutral endopeptidase , domain2"/>
    <property type="match status" value="1"/>
</dbReference>
<feature type="domain" description="Peptidase M13 N-terminal" evidence="2">
    <location>
        <begin position="99"/>
        <end position="349"/>
    </location>
</feature>
<dbReference type="GO" id="GO:0005886">
    <property type="term" value="C:plasma membrane"/>
    <property type="evidence" value="ECO:0007669"/>
    <property type="project" value="TreeGrafter"/>
</dbReference>
<accession>A0A915ERX7</accession>
<dbReference type="PANTHER" id="PTHR11733:SF240">
    <property type="entry name" value="GH14155P-RELATED"/>
    <property type="match status" value="1"/>
</dbReference>
<dbReference type="Proteomes" id="UP000887574">
    <property type="component" value="Unplaced"/>
</dbReference>
<dbReference type="Gene3D" id="3.40.390.10">
    <property type="entry name" value="Collagenase (Catalytic Domain)"/>
    <property type="match status" value="1"/>
</dbReference>
<dbReference type="InterPro" id="IPR008753">
    <property type="entry name" value="Peptidase_M13_N"/>
</dbReference>
<sequence>MSSKRSTAYVAAIGLLGVAVLAISVVTLIKVYSADPPAVSDGGAGKQAKLDENISEGKAYNELNLPQPLVLSQENDVQYKAYSEFAKRLHGSVDPGVNPCEDFYAYTCGKFNNTLSYVDVNVQNFRLVANQLGKQEYVNYIKTPKPVKQAAIFHSKCVEAMNDWASKTVDGQKVVKKINAFSQIMNVTFPALNASQDIVGLPSGVILGYALGYLSYTERLNTLLSFSIETNWKDPHGKQPYAFYIDQTELVYPDVFYLKLWDDIKEDYSAEITNMLTSFAKFNNTQVDEALLKEDVRKIMDLEWKIATQVNTPAVMRRSFERSYNPFNISAATSKFNSIDFYFMLREALYHTPKTAIHSC</sequence>
<dbReference type="InterPro" id="IPR024079">
    <property type="entry name" value="MetalloPept_cat_dom_sf"/>
</dbReference>
<evidence type="ECO:0000313" key="4">
    <source>
        <dbReference type="WBParaSite" id="jg8309.1"/>
    </source>
</evidence>
<evidence type="ECO:0000259" key="2">
    <source>
        <dbReference type="Pfam" id="PF05649"/>
    </source>
</evidence>
<dbReference type="PANTHER" id="PTHR11733">
    <property type="entry name" value="ZINC METALLOPROTEASE FAMILY M13 NEPRILYSIN-RELATED"/>
    <property type="match status" value="1"/>
</dbReference>
<dbReference type="Pfam" id="PF05649">
    <property type="entry name" value="Peptidase_M13_N"/>
    <property type="match status" value="1"/>
</dbReference>
<name>A0A915ERX7_9BILA</name>
<evidence type="ECO:0000256" key="1">
    <source>
        <dbReference type="ARBA" id="ARBA00007357"/>
    </source>
</evidence>
<dbReference type="InterPro" id="IPR000718">
    <property type="entry name" value="Peptidase_M13"/>
</dbReference>
<keyword evidence="3" id="KW-1185">Reference proteome</keyword>
<evidence type="ECO:0000313" key="3">
    <source>
        <dbReference type="Proteomes" id="UP000887574"/>
    </source>
</evidence>
<comment type="similarity">
    <text evidence="1">Belongs to the peptidase M13 family.</text>
</comment>
<protein>
    <submittedName>
        <fullName evidence="4">Peptidase M13 N-terminal domain-containing protein</fullName>
    </submittedName>
</protein>
<dbReference type="AlphaFoldDB" id="A0A915ERX7"/>
<dbReference type="PROSITE" id="PS51885">
    <property type="entry name" value="NEPRILYSIN"/>
    <property type="match status" value="1"/>
</dbReference>
<dbReference type="InterPro" id="IPR042089">
    <property type="entry name" value="Peptidase_M13_dom_2"/>
</dbReference>
<dbReference type="GO" id="GO:0004222">
    <property type="term" value="F:metalloendopeptidase activity"/>
    <property type="evidence" value="ECO:0007669"/>
    <property type="project" value="InterPro"/>
</dbReference>
<dbReference type="WBParaSite" id="jg8309.1">
    <property type="protein sequence ID" value="jg8309.1"/>
    <property type="gene ID" value="jg8309"/>
</dbReference>
<proteinExistence type="inferred from homology"/>
<reference evidence="4" key="1">
    <citation type="submission" date="2022-11" db="UniProtKB">
        <authorList>
            <consortium name="WormBaseParasite"/>
        </authorList>
    </citation>
    <scope>IDENTIFICATION</scope>
</reference>
<dbReference type="GO" id="GO:0016485">
    <property type="term" value="P:protein processing"/>
    <property type="evidence" value="ECO:0007669"/>
    <property type="project" value="TreeGrafter"/>
</dbReference>